<evidence type="ECO:0000256" key="10">
    <source>
        <dbReference type="ARBA" id="ARBA00022840"/>
    </source>
</evidence>
<dbReference type="Gene3D" id="3.90.870.10">
    <property type="entry name" value="DHBP synthase"/>
    <property type="match status" value="1"/>
</dbReference>
<comment type="similarity">
    <text evidence="2">Belongs to the SUA5 family.</text>
</comment>
<dbReference type="PANTHER" id="PTHR17490">
    <property type="entry name" value="SUA5"/>
    <property type="match status" value="1"/>
</dbReference>
<evidence type="ECO:0000259" key="15">
    <source>
        <dbReference type="PROSITE" id="PS51163"/>
    </source>
</evidence>
<evidence type="ECO:0000256" key="13">
    <source>
        <dbReference type="ARBA" id="ARBA00056339"/>
    </source>
</evidence>
<evidence type="ECO:0000256" key="6">
    <source>
        <dbReference type="ARBA" id="ARBA00022679"/>
    </source>
</evidence>
<dbReference type="RefSeq" id="XP_021876303.1">
    <property type="nucleotide sequence ID" value="XM_022025869.1"/>
</dbReference>
<protein>
    <recommendedName>
        <fullName evidence="4">Threonylcarbamoyl-AMP synthase</fullName>
        <ecNumber evidence="3">2.7.7.87</ecNumber>
    </recommendedName>
    <alternativeName>
        <fullName evidence="11">L-threonylcarbamoyladenylate synthase</fullName>
    </alternativeName>
</protein>
<dbReference type="AlphaFoldDB" id="A0A1Y2G835"/>
<comment type="function">
    <text evidence="13">Required for the formation of a threonylcarbamoyl group on adenosine at position 37 (t(6)A37) in tRNAs that read codons beginning with adenine. Likely catalyzes the conversion of L-threonine, HCO(3)(-)/CO(2) and ATP to give threonylcarbamoyl-AMP (TC-AMP) as the acyladenylate intermediate, with the release of diphosphate. Required for normal translation, by ensuring translation fidelity at the level of codon recognition, appropriate translation initiation selection and maintenance of reading frame. Also involved in telomere replication. Binds to single-stranded telomeric (ssTG) DNA and positively regulates telomere length.</text>
</comment>
<comment type="catalytic activity">
    <reaction evidence="12">
        <text>L-threonine + hydrogencarbonate + ATP = L-threonylcarbamoyladenylate + diphosphate + H2O</text>
        <dbReference type="Rhea" id="RHEA:36407"/>
        <dbReference type="ChEBI" id="CHEBI:15377"/>
        <dbReference type="ChEBI" id="CHEBI:17544"/>
        <dbReference type="ChEBI" id="CHEBI:30616"/>
        <dbReference type="ChEBI" id="CHEBI:33019"/>
        <dbReference type="ChEBI" id="CHEBI:57926"/>
        <dbReference type="ChEBI" id="CHEBI:73682"/>
        <dbReference type="EC" id="2.7.7.87"/>
    </reaction>
</comment>
<feature type="compositionally biased region" description="Polar residues" evidence="14">
    <location>
        <begin position="365"/>
        <end position="379"/>
    </location>
</feature>
<gene>
    <name evidence="16" type="ORF">BCR41DRAFT_363274</name>
</gene>
<evidence type="ECO:0000256" key="4">
    <source>
        <dbReference type="ARBA" id="ARBA00015492"/>
    </source>
</evidence>
<comment type="subcellular location">
    <subcellularLocation>
        <location evidence="1">Cytoplasm</location>
    </subcellularLocation>
</comment>
<feature type="compositionally biased region" description="Low complexity" evidence="14">
    <location>
        <begin position="380"/>
        <end position="412"/>
    </location>
</feature>
<evidence type="ECO:0000313" key="16">
    <source>
        <dbReference type="EMBL" id="ORZ02075.1"/>
    </source>
</evidence>
<dbReference type="InterPro" id="IPR050156">
    <property type="entry name" value="TC-AMP_synthase_SUA5"/>
</dbReference>
<keyword evidence="17" id="KW-1185">Reference proteome</keyword>
<evidence type="ECO:0000256" key="12">
    <source>
        <dbReference type="ARBA" id="ARBA00048366"/>
    </source>
</evidence>
<dbReference type="GO" id="GO:0043047">
    <property type="term" value="F:single-stranded telomeric DNA binding"/>
    <property type="evidence" value="ECO:0007669"/>
    <property type="project" value="EnsemblFungi"/>
</dbReference>
<keyword evidence="10" id="KW-0067">ATP-binding</keyword>
<dbReference type="GO" id="GO:0000723">
    <property type="term" value="P:telomere maintenance"/>
    <property type="evidence" value="ECO:0007669"/>
    <property type="project" value="EnsemblFungi"/>
</dbReference>
<dbReference type="EC" id="2.7.7.87" evidence="3"/>
<evidence type="ECO:0000256" key="5">
    <source>
        <dbReference type="ARBA" id="ARBA00022490"/>
    </source>
</evidence>
<organism evidence="16 17">
    <name type="scientific">Lobosporangium transversale</name>
    <dbReference type="NCBI Taxonomy" id="64571"/>
    <lineage>
        <taxon>Eukaryota</taxon>
        <taxon>Fungi</taxon>
        <taxon>Fungi incertae sedis</taxon>
        <taxon>Mucoromycota</taxon>
        <taxon>Mortierellomycotina</taxon>
        <taxon>Mortierellomycetes</taxon>
        <taxon>Mortierellales</taxon>
        <taxon>Mortierellaceae</taxon>
        <taxon>Lobosporangium</taxon>
    </lineage>
</organism>
<sequence length="552" mass="60328">MLHQVRLSFIRSLTRSSHTTLSYRRTATSPAFNPINMLPDKTHSSPAISAVDIVAAVAGTGVDIGTGTEAGSKAEESFVTILETIDPTTIIYLSKDLEDPIPEISQPHTRQVLEQAAQFLREGQVVGMPTETVYGLAANALDSVAAQRIFKAKNRPQDNPLIVHVSSLKMLRSILKNNEIPAVYSDLIQTYWPGPLTLLFPRSNLIPNEITCGQATVAVRFPSHPITRALITICDRPLAAPSANSSGKPSPTLASHVMDDLQTKIPMVIDGGQCSFGIESTVVDGLRVPPAILRPGGVTFEQIKQVSKMEGVQVYKKHFTDVAMEQAPTTPGMKYRHYSPEAEVVLVEYIRPSSLPLGQIKDTEMNGSRSNRVSDTTHQPSLSSSSPHSSLHFSSQSSPISSLPPLSSSSLESTTGQYNLIMKEIERLKQHGKKRFGILRTSFTVPLPSPPTTTAMKAGMLIRKDKEDQQSHGLETKRSTSENEATIIEFPLGQGSKPEDVARELFRGLRYLDDQHVDCIFVEGISEEDEGLAVMNRLRKAASRTISAESLE</sequence>
<dbReference type="STRING" id="64571.A0A1Y2G835"/>
<dbReference type="GO" id="GO:0005524">
    <property type="term" value="F:ATP binding"/>
    <property type="evidence" value="ECO:0007669"/>
    <property type="project" value="UniProtKB-KW"/>
</dbReference>
<evidence type="ECO:0000256" key="1">
    <source>
        <dbReference type="ARBA" id="ARBA00004496"/>
    </source>
</evidence>
<dbReference type="InterPro" id="IPR017945">
    <property type="entry name" value="DHBP_synth_RibB-like_a/b_dom"/>
</dbReference>
<dbReference type="FunCoup" id="A0A1Y2G835">
    <property type="interactions" value="271"/>
</dbReference>
<dbReference type="EMBL" id="MCFF01000061">
    <property type="protein sequence ID" value="ORZ02075.1"/>
    <property type="molecule type" value="Genomic_DNA"/>
</dbReference>
<dbReference type="GeneID" id="33567712"/>
<feature type="region of interest" description="Disordered" evidence="14">
    <location>
        <begin position="358"/>
        <end position="412"/>
    </location>
</feature>
<dbReference type="Pfam" id="PF03481">
    <property type="entry name" value="Sua5_C"/>
    <property type="match status" value="1"/>
</dbReference>
<dbReference type="SUPFAM" id="SSF55821">
    <property type="entry name" value="YrdC/RibB"/>
    <property type="match status" value="1"/>
</dbReference>
<evidence type="ECO:0000256" key="11">
    <source>
        <dbReference type="ARBA" id="ARBA00029774"/>
    </source>
</evidence>
<dbReference type="InParanoid" id="A0A1Y2G835"/>
<evidence type="ECO:0000256" key="2">
    <source>
        <dbReference type="ARBA" id="ARBA00007663"/>
    </source>
</evidence>
<evidence type="ECO:0000256" key="8">
    <source>
        <dbReference type="ARBA" id="ARBA00022695"/>
    </source>
</evidence>
<dbReference type="Pfam" id="PF01300">
    <property type="entry name" value="Sua5_yciO_yrdC"/>
    <property type="match status" value="1"/>
</dbReference>
<dbReference type="FunFam" id="3.90.870.10:FF:000008">
    <property type="entry name" value="Threonylcarbamoyl-AMP synthase"/>
    <property type="match status" value="1"/>
</dbReference>
<keyword evidence="5" id="KW-0963">Cytoplasm</keyword>
<evidence type="ECO:0000313" key="17">
    <source>
        <dbReference type="Proteomes" id="UP000193648"/>
    </source>
</evidence>
<dbReference type="GO" id="GO:0002949">
    <property type="term" value="P:tRNA threonylcarbamoyladenosine modification"/>
    <property type="evidence" value="ECO:0007669"/>
    <property type="project" value="EnsemblFungi"/>
</dbReference>
<comment type="caution">
    <text evidence="16">The sequence shown here is derived from an EMBL/GenBank/DDBJ whole genome shotgun (WGS) entry which is preliminary data.</text>
</comment>
<dbReference type="GO" id="GO:0000049">
    <property type="term" value="F:tRNA binding"/>
    <property type="evidence" value="ECO:0007669"/>
    <property type="project" value="TreeGrafter"/>
</dbReference>
<accession>A0A1Y2G835</accession>
<dbReference type="PROSITE" id="PS51163">
    <property type="entry name" value="YRDC"/>
    <property type="match status" value="1"/>
</dbReference>
<dbReference type="InterPro" id="IPR038385">
    <property type="entry name" value="Sua5/YwlC_C"/>
</dbReference>
<dbReference type="GO" id="GO:0005739">
    <property type="term" value="C:mitochondrion"/>
    <property type="evidence" value="ECO:0007669"/>
    <property type="project" value="EnsemblFungi"/>
</dbReference>
<dbReference type="PANTHER" id="PTHR17490:SF16">
    <property type="entry name" value="THREONYLCARBAMOYL-AMP SYNTHASE"/>
    <property type="match status" value="1"/>
</dbReference>
<dbReference type="GO" id="GO:0003725">
    <property type="term" value="F:double-stranded RNA binding"/>
    <property type="evidence" value="ECO:0007669"/>
    <property type="project" value="InterPro"/>
</dbReference>
<feature type="domain" description="YrdC-like" evidence="15">
    <location>
        <begin position="110"/>
        <end position="298"/>
    </location>
</feature>
<keyword evidence="7" id="KW-0819">tRNA processing</keyword>
<keyword evidence="8" id="KW-0548">Nucleotidyltransferase</keyword>
<evidence type="ECO:0000256" key="7">
    <source>
        <dbReference type="ARBA" id="ARBA00022694"/>
    </source>
</evidence>
<evidence type="ECO:0000256" key="3">
    <source>
        <dbReference type="ARBA" id="ARBA00012584"/>
    </source>
</evidence>
<dbReference type="GO" id="GO:0061710">
    <property type="term" value="F:L-threonylcarbamoyladenylate synthase"/>
    <property type="evidence" value="ECO:0007669"/>
    <property type="project" value="UniProtKB-EC"/>
</dbReference>
<dbReference type="InterPro" id="IPR005145">
    <property type="entry name" value="Sua5_C"/>
</dbReference>
<dbReference type="GO" id="GO:0006450">
    <property type="term" value="P:regulation of translational fidelity"/>
    <property type="evidence" value="ECO:0007669"/>
    <property type="project" value="EnsemblFungi"/>
</dbReference>
<name>A0A1Y2G835_9FUNG</name>
<dbReference type="InterPro" id="IPR006070">
    <property type="entry name" value="Sua5-like_dom"/>
</dbReference>
<keyword evidence="6" id="KW-0808">Transferase</keyword>
<evidence type="ECO:0000256" key="9">
    <source>
        <dbReference type="ARBA" id="ARBA00022741"/>
    </source>
</evidence>
<dbReference type="OrthoDB" id="412787at2759"/>
<proteinExistence type="inferred from homology"/>
<reference evidence="16 17" key="1">
    <citation type="submission" date="2016-07" db="EMBL/GenBank/DDBJ databases">
        <title>Pervasive Adenine N6-methylation of Active Genes in Fungi.</title>
        <authorList>
            <consortium name="DOE Joint Genome Institute"/>
            <person name="Mondo S.J."/>
            <person name="Dannebaum R.O."/>
            <person name="Kuo R.C."/>
            <person name="Labutti K."/>
            <person name="Haridas S."/>
            <person name="Kuo A."/>
            <person name="Salamov A."/>
            <person name="Ahrendt S.R."/>
            <person name="Lipzen A."/>
            <person name="Sullivan W."/>
            <person name="Andreopoulos W.B."/>
            <person name="Clum A."/>
            <person name="Lindquist E."/>
            <person name="Daum C."/>
            <person name="Ramamoorthy G.K."/>
            <person name="Gryganskyi A."/>
            <person name="Culley D."/>
            <person name="Magnuson J.K."/>
            <person name="James T.Y."/>
            <person name="O'Malley M.A."/>
            <person name="Stajich J.E."/>
            <person name="Spatafora J.W."/>
            <person name="Visel A."/>
            <person name="Grigoriev I.V."/>
        </authorList>
    </citation>
    <scope>NUCLEOTIDE SEQUENCE [LARGE SCALE GENOMIC DNA]</scope>
    <source>
        <strain evidence="16 17">NRRL 3116</strain>
    </source>
</reference>
<evidence type="ECO:0000256" key="14">
    <source>
        <dbReference type="SAM" id="MobiDB-lite"/>
    </source>
</evidence>
<dbReference type="Gene3D" id="3.40.50.11030">
    <property type="entry name" value="Threonylcarbamoyl-AMP synthase, C-terminal domain"/>
    <property type="match status" value="1"/>
</dbReference>
<dbReference type="Proteomes" id="UP000193648">
    <property type="component" value="Unassembled WGS sequence"/>
</dbReference>
<keyword evidence="9" id="KW-0547">Nucleotide-binding</keyword>
<dbReference type="NCBIfam" id="TIGR00057">
    <property type="entry name" value="L-threonylcarbamoyladenylate synthase"/>
    <property type="match status" value="1"/>
</dbReference>